<comment type="caution">
    <text evidence="2">The sequence shown here is derived from an EMBL/GenBank/DDBJ whole genome shotgun (WGS) entry which is preliminary data.</text>
</comment>
<protein>
    <submittedName>
        <fullName evidence="2">Uu.00g074060.m01.CDS01</fullName>
    </submittedName>
</protein>
<dbReference type="Proteomes" id="UP001295740">
    <property type="component" value="Unassembled WGS sequence"/>
</dbReference>
<feature type="region of interest" description="Disordered" evidence="1">
    <location>
        <begin position="214"/>
        <end position="240"/>
    </location>
</feature>
<feature type="compositionally biased region" description="Basic residues" evidence="1">
    <location>
        <begin position="229"/>
        <end position="240"/>
    </location>
</feature>
<dbReference type="AlphaFoldDB" id="A0AAI8YP47"/>
<name>A0AAI8YP47_9PEZI</name>
<dbReference type="Pfam" id="PF13095">
    <property type="entry name" value="FTA2"/>
    <property type="match status" value="1"/>
</dbReference>
<dbReference type="EMBL" id="CAUWAG010000018">
    <property type="protein sequence ID" value="CAJ2511781.1"/>
    <property type="molecule type" value="Genomic_DNA"/>
</dbReference>
<evidence type="ECO:0000313" key="3">
    <source>
        <dbReference type="Proteomes" id="UP001295740"/>
    </source>
</evidence>
<keyword evidence="3" id="KW-1185">Reference proteome</keyword>
<sequence length="240" mass="28677">MLNNKLQKLMRQKDNQQWERDWGYKPVHRGKPLRALVKEFVDAPILHDMDAYKYRDFNLRLVNAMMDRRSGARLIRNLKTLHRSGILCRDINTGNVLKGLFIDFSTAWTVPHPMLTPEKMQDSYVFHWSDQGYQDVFELQELLDIWNEEHDFADRIWARIHPDSEYCRKLRSYQDALDPVRRMKRPYNRENYGWRFGPEKYTWQAAERKRRLEESGGFGKGKAKPACVHPKHVSNRARGE</sequence>
<reference evidence="2" key="1">
    <citation type="submission" date="2023-10" db="EMBL/GenBank/DDBJ databases">
        <authorList>
            <person name="Hackl T."/>
        </authorList>
    </citation>
    <scope>NUCLEOTIDE SEQUENCE</scope>
</reference>
<organism evidence="2 3">
    <name type="scientific">Anthostomella pinea</name>
    <dbReference type="NCBI Taxonomy" id="933095"/>
    <lineage>
        <taxon>Eukaryota</taxon>
        <taxon>Fungi</taxon>
        <taxon>Dikarya</taxon>
        <taxon>Ascomycota</taxon>
        <taxon>Pezizomycotina</taxon>
        <taxon>Sordariomycetes</taxon>
        <taxon>Xylariomycetidae</taxon>
        <taxon>Xylariales</taxon>
        <taxon>Xylariaceae</taxon>
        <taxon>Anthostomella</taxon>
    </lineage>
</organism>
<gene>
    <name evidence="2" type="ORF">KHLLAP_LOCUS12249</name>
</gene>
<proteinExistence type="predicted"/>
<evidence type="ECO:0000256" key="1">
    <source>
        <dbReference type="SAM" id="MobiDB-lite"/>
    </source>
</evidence>
<accession>A0AAI8YP47</accession>
<evidence type="ECO:0000313" key="2">
    <source>
        <dbReference type="EMBL" id="CAJ2511781.1"/>
    </source>
</evidence>
<dbReference type="InterPro" id="IPR025213">
    <property type="entry name" value="Sim4_Fta2"/>
</dbReference>